<dbReference type="Pfam" id="PF07823">
    <property type="entry name" value="CPDase"/>
    <property type="match status" value="1"/>
</dbReference>
<dbReference type="PANTHER" id="PTHR28141:SF1">
    <property type="entry name" value="2',3'-CYCLIC-NUCLEOTIDE 3'-PHOSPHODIESTERASE"/>
    <property type="match status" value="1"/>
</dbReference>
<dbReference type="InterPro" id="IPR012386">
    <property type="entry name" value="Cyclic-nucl_3Pdiesterase"/>
</dbReference>
<evidence type="ECO:0000313" key="2">
    <source>
        <dbReference type="Proteomes" id="UP000231246"/>
    </source>
</evidence>
<gene>
    <name evidence="1" type="ORF">COW99_06220</name>
</gene>
<protein>
    <recommendedName>
        <fullName evidence="3">Cyclic phosphodiesterase-like protein</fullName>
    </recommendedName>
</protein>
<dbReference type="SUPFAM" id="SSF55144">
    <property type="entry name" value="LigT-like"/>
    <property type="match status" value="1"/>
</dbReference>
<dbReference type="PANTHER" id="PTHR28141">
    <property type="entry name" value="2',3'-CYCLIC-NUCLEOTIDE 3'-PHOSPHODIESTERASE"/>
    <property type="match status" value="1"/>
</dbReference>
<dbReference type="AlphaFoldDB" id="A0A2H0BTT5"/>
<organism evidence="1 2">
    <name type="scientific">Candidatus Roizmanbacteria bacterium CG22_combo_CG10-13_8_21_14_all_38_20</name>
    <dbReference type="NCBI Taxonomy" id="1974862"/>
    <lineage>
        <taxon>Bacteria</taxon>
        <taxon>Candidatus Roizmaniibacteriota</taxon>
    </lineage>
</organism>
<evidence type="ECO:0000313" key="1">
    <source>
        <dbReference type="EMBL" id="PIP61087.1"/>
    </source>
</evidence>
<name>A0A2H0BTT5_9BACT</name>
<comment type="caution">
    <text evidence="1">The sequence shown here is derived from an EMBL/GenBank/DDBJ whole genome shotgun (WGS) entry which is preliminary data.</text>
</comment>
<dbReference type="Gene3D" id="3.90.1140.10">
    <property type="entry name" value="Cyclic phosphodiesterase"/>
    <property type="match status" value="1"/>
</dbReference>
<dbReference type="GO" id="GO:0009187">
    <property type="term" value="P:cyclic nucleotide metabolic process"/>
    <property type="evidence" value="ECO:0007669"/>
    <property type="project" value="TreeGrafter"/>
</dbReference>
<evidence type="ECO:0008006" key="3">
    <source>
        <dbReference type="Google" id="ProtNLM"/>
    </source>
</evidence>
<accession>A0A2H0BTT5</accession>
<dbReference type="EMBL" id="PCTA01000035">
    <property type="protein sequence ID" value="PIP61087.1"/>
    <property type="molecule type" value="Genomic_DNA"/>
</dbReference>
<dbReference type="GO" id="GO:0004113">
    <property type="term" value="F:2',3'-cyclic-nucleotide 3'-phosphodiesterase activity"/>
    <property type="evidence" value="ECO:0007669"/>
    <property type="project" value="TreeGrafter"/>
</dbReference>
<sequence>MNTFGFWLLPPKNIQAEYQEIIDKYSKKLDSPSFEPHITVLDVVTGDKEDIIQKVKAVVSTYKSIHIAFTDISISTTYHHGDISSSEKSKIADEITLNTTNFKADRLCIVNADNLDPKTWLHVSEFELSN</sequence>
<dbReference type="InterPro" id="IPR009097">
    <property type="entry name" value="Cyclic_Pdiesterase"/>
</dbReference>
<proteinExistence type="predicted"/>
<dbReference type="Proteomes" id="UP000231246">
    <property type="component" value="Unassembled WGS sequence"/>
</dbReference>
<reference evidence="1 2" key="1">
    <citation type="submission" date="2017-09" db="EMBL/GenBank/DDBJ databases">
        <title>Depth-based differentiation of microbial function through sediment-hosted aquifers and enrichment of novel symbionts in the deep terrestrial subsurface.</title>
        <authorList>
            <person name="Probst A.J."/>
            <person name="Ladd B."/>
            <person name="Jarett J.K."/>
            <person name="Geller-Mcgrath D.E."/>
            <person name="Sieber C.M."/>
            <person name="Emerson J.B."/>
            <person name="Anantharaman K."/>
            <person name="Thomas B.C."/>
            <person name="Malmstrom R."/>
            <person name="Stieglmeier M."/>
            <person name="Klingl A."/>
            <person name="Woyke T."/>
            <person name="Ryan C.M."/>
            <person name="Banfield J.F."/>
        </authorList>
    </citation>
    <scope>NUCLEOTIDE SEQUENCE [LARGE SCALE GENOMIC DNA]</scope>
    <source>
        <strain evidence="1">CG22_combo_CG10-13_8_21_14_all_38_20</strain>
    </source>
</reference>